<name>A0A557QM16_9RHOO</name>
<dbReference type="SMART" id="SM00267">
    <property type="entry name" value="GGDEF"/>
    <property type="match status" value="1"/>
</dbReference>
<evidence type="ECO:0000256" key="1">
    <source>
        <dbReference type="ARBA" id="ARBA00051114"/>
    </source>
</evidence>
<dbReference type="PROSITE" id="PS50887">
    <property type="entry name" value="GGDEF"/>
    <property type="match status" value="1"/>
</dbReference>
<evidence type="ECO:0000313" key="7">
    <source>
        <dbReference type="Proteomes" id="UP000319502"/>
    </source>
</evidence>
<dbReference type="SMART" id="SM00052">
    <property type="entry name" value="EAL"/>
    <property type="match status" value="1"/>
</dbReference>
<dbReference type="CDD" id="cd01949">
    <property type="entry name" value="GGDEF"/>
    <property type="match status" value="1"/>
</dbReference>
<dbReference type="InterPro" id="IPR000014">
    <property type="entry name" value="PAS"/>
</dbReference>
<dbReference type="NCBIfam" id="TIGR00229">
    <property type="entry name" value="sensory_box"/>
    <property type="match status" value="1"/>
</dbReference>
<dbReference type="InterPro" id="IPR035919">
    <property type="entry name" value="EAL_sf"/>
</dbReference>
<dbReference type="PROSITE" id="PS50883">
    <property type="entry name" value="EAL"/>
    <property type="match status" value="1"/>
</dbReference>
<gene>
    <name evidence="6" type="ORF">FHP91_14225</name>
</gene>
<dbReference type="NCBIfam" id="TIGR00254">
    <property type="entry name" value="GGDEF"/>
    <property type="match status" value="1"/>
</dbReference>
<dbReference type="InterPro" id="IPR052155">
    <property type="entry name" value="Biofilm_reg_signaling"/>
</dbReference>
<evidence type="ECO:0000259" key="4">
    <source>
        <dbReference type="PROSITE" id="PS50883"/>
    </source>
</evidence>
<dbReference type="InterPro" id="IPR035965">
    <property type="entry name" value="PAS-like_dom_sf"/>
</dbReference>
<dbReference type="PROSITE" id="PS50112">
    <property type="entry name" value="PAS"/>
    <property type="match status" value="1"/>
</dbReference>
<dbReference type="Pfam" id="PF13185">
    <property type="entry name" value="GAF_2"/>
    <property type="match status" value="1"/>
</dbReference>
<evidence type="ECO:0000259" key="2">
    <source>
        <dbReference type="PROSITE" id="PS50112"/>
    </source>
</evidence>
<dbReference type="PIRSF" id="PIRSF005925">
    <property type="entry name" value="Dos"/>
    <property type="match status" value="1"/>
</dbReference>
<dbReference type="Gene3D" id="3.30.70.270">
    <property type="match status" value="1"/>
</dbReference>
<dbReference type="CDD" id="cd00130">
    <property type="entry name" value="PAS"/>
    <property type="match status" value="1"/>
</dbReference>
<keyword evidence="7" id="KW-1185">Reference proteome</keyword>
<reference evidence="6 7" key="1">
    <citation type="submission" date="2019-07" db="EMBL/GenBank/DDBJ databases">
        <title>The pathways for chlorine oxyanion respiration interact through the shared metabolite chlorate.</title>
        <authorList>
            <person name="Barnum T.P."/>
            <person name="Cheng Y."/>
            <person name="Hill K.A."/>
            <person name="Lucas L.N."/>
            <person name="Carlson H.K."/>
            <person name="Coates J.D."/>
        </authorList>
    </citation>
    <scope>NUCLEOTIDE SEQUENCE [LARGE SCALE GENOMIC DNA]</scope>
    <source>
        <strain evidence="6 7">SFB-3</strain>
    </source>
</reference>
<comment type="catalytic activity">
    <reaction evidence="1">
        <text>3',3'-c-di-GMP + H2O = 5'-phosphoguanylyl(3'-&gt;5')guanosine + H(+)</text>
        <dbReference type="Rhea" id="RHEA:24902"/>
        <dbReference type="ChEBI" id="CHEBI:15377"/>
        <dbReference type="ChEBI" id="CHEBI:15378"/>
        <dbReference type="ChEBI" id="CHEBI:58754"/>
        <dbReference type="ChEBI" id="CHEBI:58805"/>
        <dbReference type="EC" id="3.1.4.52"/>
    </reaction>
    <physiologicalReaction direction="left-to-right" evidence="1">
        <dbReference type="Rhea" id="RHEA:24903"/>
    </physiologicalReaction>
</comment>
<dbReference type="InterPro" id="IPR029016">
    <property type="entry name" value="GAF-like_dom_sf"/>
</dbReference>
<sequence>MTQHVPNTCTDSAINDIQLSMQEQNGILSLQQTLLAAVARGDAAHEVIDRLCLLEEQLVPNAVASVMTLNADTQALNVLAAPSIPVEARDQLQNLRPGPEAGSCGNAVFREEPVFVSNTHTDARWKELRSVAEDFNICACWSMPILGARGKVIGSFALSSFEHRSPTAFHRKLLEIGAHLVGIVLERKAKDTQLRLAARLFETSEEGMVITDAENRIQAVNPAFTRATGYLPDECIGKRPSMLSSGRHDKAFYVALWEKLQRTGHWQGEIWNRRKNGEIYPEWLVISAIRDHSGEIVQHVGIFSDLTEQHASQNRIRFLATHDSLTELPNRMVLEERCGQIITWARKANHRVALLFVDVDNLKLVNDSLGHAAGDVLLQSVAQRLRHCVGDKDLVCRQGGDEFIVLLDELPAFEIAATVAQRINERLGAPYHTDSGELVTSVSIGISVFPDDGEDFNALLRKADAAMYQAKEAGRNTFRSHHLDVSTDVLNDLVIRNGLRPALERNEFSLHYQPILALDSGALIGAEALLRWQHPTLGNVPPDRFIPVAELTGHIVGIGEWVLGEACREAANWSRRGLGELTVSVNLSPLQFRHGTLEAHVSAALAEAGLSARSLELEITESTLIGDTATLVGQLANLKAQGIRLAIDDFGTGYSCLAYLRRLPVDRLKIDRSFVADMSQDADDASIVRAIIQMAAGLGLRMTAEGVEEAHHHDALKALGCTEVQGYYYARPMPADAFACWAADRIGQPSAAISD</sequence>
<protein>
    <submittedName>
        <fullName evidence="6">EAL domain-containing protein</fullName>
    </submittedName>
</protein>
<dbReference type="SUPFAM" id="SSF55073">
    <property type="entry name" value="Nucleotide cyclase"/>
    <property type="match status" value="1"/>
</dbReference>
<accession>A0A557QM16</accession>
<dbReference type="Pfam" id="PF13426">
    <property type="entry name" value="PAS_9"/>
    <property type="match status" value="1"/>
</dbReference>
<dbReference type="FunFam" id="3.30.70.270:FF:000001">
    <property type="entry name" value="Diguanylate cyclase domain protein"/>
    <property type="match status" value="1"/>
</dbReference>
<dbReference type="Gene3D" id="3.20.20.450">
    <property type="entry name" value="EAL domain"/>
    <property type="match status" value="1"/>
</dbReference>
<dbReference type="Gene3D" id="3.30.450.20">
    <property type="entry name" value="PAS domain"/>
    <property type="match status" value="1"/>
</dbReference>
<dbReference type="Gene3D" id="3.30.450.40">
    <property type="match status" value="1"/>
</dbReference>
<dbReference type="InterPro" id="IPR001610">
    <property type="entry name" value="PAC"/>
</dbReference>
<dbReference type="PANTHER" id="PTHR44757">
    <property type="entry name" value="DIGUANYLATE CYCLASE DGCP"/>
    <property type="match status" value="1"/>
</dbReference>
<dbReference type="InterPro" id="IPR000160">
    <property type="entry name" value="GGDEF_dom"/>
</dbReference>
<dbReference type="FunFam" id="3.20.20.450:FF:000001">
    <property type="entry name" value="Cyclic di-GMP phosphodiesterase yahA"/>
    <property type="match status" value="1"/>
</dbReference>
<dbReference type="SMART" id="SM00086">
    <property type="entry name" value="PAC"/>
    <property type="match status" value="1"/>
</dbReference>
<dbReference type="InterPro" id="IPR012226">
    <property type="entry name" value="Diguanyl_cyclase/Pdiesterase"/>
</dbReference>
<dbReference type="CDD" id="cd01948">
    <property type="entry name" value="EAL"/>
    <property type="match status" value="1"/>
</dbReference>
<dbReference type="EMBL" id="VMNK01000014">
    <property type="protein sequence ID" value="TVO53939.1"/>
    <property type="molecule type" value="Genomic_DNA"/>
</dbReference>
<dbReference type="GO" id="GO:0071732">
    <property type="term" value="P:cellular response to nitric oxide"/>
    <property type="evidence" value="ECO:0007669"/>
    <property type="project" value="UniProtKB-ARBA"/>
</dbReference>
<dbReference type="InterPro" id="IPR003018">
    <property type="entry name" value="GAF"/>
</dbReference>
<dbReference type="AlphaFoldDB" id="A0A557QM16"/>
<evidence type="ECO:0000313" key="6">
    <source>
        <dbReference type="EMBL" id="TVO53939.1"/>
    </source>
</evidence>
<dbReference type="SUPFAM" id="SSF55785">
    <property type="entry name" value="PYP-like sensor domain (PAS domain)"/>
    <property type="match status" value="1"/>
</dbReference>
<dbReference type="InterPro" id="IPR029787">
    <property type="entry name" value="Nucleotide_cyclase"/>
</dbReference>
<evidence type="ECO:0000259" key="3">
    <source>
        <dbReference type="PROSITE" id="PS50113"/>
    </source>
</evidence>
<dbReference type="PANTHER" id="PTHR44757:SF2">
    <property type="entry name" value="BIOFILM ARCHITECTURE MAINTENANCE PROTEIN MBAA"/>
    <property type="match status" value="1"/>
</dbReference>
<comment type="caution">
    <text evidence="6">The sequence shown here is derived from an EMBL/GenBank/DDBJ whole genome shotgun (WGS) entry which is preliminary data.</text>
</comment>
<dbReference type="Proteomes" id="UP000319502">
    <property type="component" value="Unassembled WGS sequence"/>
</dbReference>
<organism evidence="6 7">
    <name type="scientific">Denitromonas halophila</name>
    <dbReference type="NCBI Taxonomy" id="1629404"/>
    <lineage>
        <taxon>Bacteria</taxon>
        <taxon>Pseudomonadati</taxon>
        <taxon>Pseudomonadota</taxon>
        <taxon>Betaproteobacteria</taxon>
        <taxon>Rhodocyclales</taxon>
        <taxon>Zoogloeaceae</taxon>
        <taxon>Denitromonas</taxon>
    </lineage>
</organism>
<dbReference type="InterPro" id="IPR001633">
    <property type="entry name" value="EAL_dom"/>
</dbReference>
<dbReference type="InterPro" id="IPR043128">
    <property type="entry name" value="Rev_trsase/Diguanyl_cyclase"/>
</dbReference>
<dbReference type="SMART" id="SM00091">
    <property type="entry name" value="PAS"/>
    <property type="match status" value="1"/>
</dbReference>
<evidence type="ECO:0000259" key="5">
    <source>
        <dbReference type="PROSITE" id="PS50887"/>
    </source>
</evidence>
<dbReference type="SUPFAM" id="SSF55781">
    <property type="entry name" value="GAF domain-like"/>
    <property type="match status" value="1"/>
</dbReference>
<dbReference type="OrthoDB" id="9813903at2"/>
<dbReference type="SUPFAM" id="SSF141868">
    <property type="entry name" value="EAL domain-like"/>
    <property type="match status" value="1"/>
</dbReference>
<dbReference type="InterPro" id="IPR000700">
    <property type="entry name" value="PAS-assoc_C"/>
</dbReference>
<feature type="domain" description="GGDEF" evidence="5">
    <location>
        <begin position="350"/>
        <end position="483"/>
    </location>
</feature>
<proteinExistence type="predicted"/>
<dbReference type="GO" id="GO:0071111">
    <property type="term" value="F:cyclic-guanylate-specific phosphodiesterase activity"/>
    <property type="evidence" value="ECO:0007669"/>
    <property type="project" value="UniProtKB-EC"/>
</dbReference>
<dbReference type="Pfam" id="PF00990">
    <property type="entry name" value="GGDEF"/>
    <property type="match status" value="1"/>
</dbReference>
<dbReference type="RefSeq" id="WP_144310219.1">
    <property type="nucleotide sequence ID" value="NZ_VMNK01000014.1"/>
</dbReference>
<feature type="domain" description="PAS" evidence="2">
    <location>
        <begin position="193"/>
        <end position="238"/>
    </location>
</feature>
<feature type="domain" description="EAL" evidence="4">
    <location>
        <begin position="492"/>
        <end position="746"/>
    </location>
</feature>
<dbReference type="Pfam" id="PF00563">
    <property type="entry name" value="EAL"/>
    <property type="match status" value="1"/>
</dbReference>
<feature type="domain" description="PAC" evidence="3">
    <location>
        <begin position="266"/>
        <end position="318"/>
    </location>
</feature>
<dbReference type="PROSITE" id="PS50113">
    <property type="entry name" value="PAC"/>
    <property type="match status" value="1"/>
</dbReference>